<keyword evidence="4" id="KW-0804">Transcription</keyword>
<dbReference type="SMART" id="SM00421">
    <property type="entry name" value="HTH_LUXR"/>
    <property type="match status" value="1"/>
</dbReference>
<dbReference type="InterPro" id="IPR016032">
    <property type="entry name" value="Sig_transdc_resp-reg_C-effctor"/>
</dbReference>
<accession>A0ABX7X5N7</accession>
<dbReference type="SUPFAM" id="SSF46894">
    <property type="entry name" value="C-terminal effector domain of the bipartite response regulators"/>
    <property type="match status" value="1"/>
</dbReference>
<dbReference type="PANTHER" id="PTHR43214">
    <property type="entry name" value="TWO-COMPONENT RESPONSE REGULATOR"/>
    <property type="match status" value="1"/>
</dbReference>
<evidence type="ECO:0000256" key="3">
    <source>
        <dbReference type="ARBA" id="ARBA00023125"/>
    </source>
</evidence>
<evidence type="ECO:0000256" key="2">
    <source>
        <dbReference type="ARBA" id="ARBA00023015"/>
    </source>
</evidence>
<dbReference type="Proteomes" id="UP000672027">
    <property type="component" value="Chromosome"/>
</dbReference>
<evidence type="ECO:0000259" key="7">
    <source>
        <dbReference type="PROSITE" id="PS50110"/>
    </source>
</evidence>
<dbReference type="CDD" id="cd06170">
    <property type="entry name" value="LuxR_C_like"/>
    <property type="match status" value="1"/>
</dbReference>
<dbReference type="Pfam" id="PF00072">
    <property type="entry name" value="Response_reg"/>
    <property type="match status" value="1"/>
</dbReference>
<dbReference type="InterPro" id="IPR036388">
    <property type="entry name" value="WH-like_DNA-bd_sf"/>
</dbReference>
<keyword evidence="9" id="KW-1185">Reference proteome</keyword>
<evidence type="ECO:0000256" key="1">
    <source>
        <dbReference type="ARBA" id="ARBA00022553"/>
    </source>
</evidence>
<dbReference type="SMART" id="SM00448">
    <property type="entry name" value="REC"/>
    <property type="match status" value="1"/>
</dbReference>
<dbReference type="Pfam" id="PF00196">
    <property type="entry name" value="GerE"/>
    <property type="match status" value="1"/>
</dbReference>
<feature type="modified residue" description="4-aspartylphosphate" evidence="5">
    <location>
        <position position="54"/>
    </location>
</feature>
<evidence type="ECO:0000256" key="5">
    <source>
        <dbReference type="PROSITE-ProRule" id="PRU00169"/>
    </source>
</evidence>
<feature type="domain" description="HTH luxR-type" evidence="6">
    <location>
        <begin position="153"/>
        <end position="218"/>
    </location>
</feature>
<dbReference type="PROSITE" id="PS50110">
    <property type="entry name" value="RESPONSE_REGULATORY"/>
    <property type="match status" value="1"/>
</dbReference>
<evidence type="ECO:0000256" key="4">
    <source>
        <dbReference type="ARBA" id="ARBA00023163"/>
    </source>
</evidence>
<protein>
    <submittedName>
        <fullName evidence="8">Response regulator transcription factor</fullName>
    </submittedName>
</protein>
<proteinExistence type="predicted"/>
<keyword evidence="2" id="KW-0805">Transcription regulation</keyword>
<dbReference type="EMBL" id="CP072800">
    <property type="protein sequence ID" value="QTR51169.1"/>
    <property type="molecule type" value="Genomic_DNA"/>
</dbReference>
<organism evidence="8 9">
    <name type="scientific">Candidatus Thiothrix anitrata</name>
    <dbReference type="NCBI Taxonomy" id="2823902"/>
    <lineage>
        <taxon>Bacteria</taxon>
        <taxon>Pseudomonadati</taxon>
        <taxon>Pseudomonadota</taxon>
        <taxon>Gammaproteobacteria</taxon>
        <taxon>Thiotrichales</taxon>
        <taxon>Thiotrichaceae</taxon>
        <taxon>Thiothrix</taxon>
    </lineage>
</organism>
<keyword evidence="1 5" id="KW-0597">Phosphoprotein</keyword>
<sequence length="225" mass="24292">MHTALIVEDIPETGAWLQVLLERAFTGVAVKVCPTCAATRQFVNTNPVSLALVDINLPDGNGLDLIGYIRVASPNAYIITSTIFDDDEHIITALRNGAHGYLLKDSSEQVFIQKLRGILTGDPPLSPSIARRILQCFSQPLPKAEAVSTANTSVTETTSLSQRERDVLVLVAKGLSRKEVAELLGLSGNTVARYIRDVYQKLNISSRAEAAVEACRMGLVSTEAS</sequence>
<dbReference type="InterPro" id="IPR011006">
    <property type="entry name" value="CheY-like_superfamily"/>
</dbReference>
<dbReference type="InterPro" id="IPR001789">
    <property type="entry name" value="Sig_transdc_resp-reg_receiver"/>
</dbReference>
<dbReference type="Gene3D" id="1.10.10.10">
    <property type="entry name" value="Winged helix-like DNA-binding domain superfamily/Winged helix DNA-binding domain"/>
    <property type="match status" value="1"/>
</dbReference>
<keyword evidence="3" id="KW-0238">DNA-binding</keyword>
<dbReference type="InterPro" id="IPR058245">
    <property type="entry name" value="NreC/VraR/RcsB-like_REC"/>
</dbReference>
<dbReference type="PANTHER" id="PTHR43214:SF41">
    <property type="entry name" value="NITRATE_NITRITE RESPONSE REGULATOR PROTEIN NARP"/>
    <property type="match status" value="1"/>
</dbReference>
<gene>
    <name evidence="8" type="ORF">J8380_06355</name>
</gene>
<reference evidence="8 9" key="1">
    <citation type="submission" date="2021-04" db="EMBL/GenBank/DDBJ databases">
        <title>Genomics, taxonomy and metabolism of representatives of sulfur bacteria of the genus Thiothrix: Thiothrix fructosivorans QT, Thiothrix unzii A1T and three new species, Thiothrix subterranea sp. nov., Thiothrix litoralis sp. nov. and 'Candidatus Thiothrix anitrata' sp. nov.</title>
        <authorList>
            <person name="Ravin N.V."/>
            <person name="Smolyakov D."/>
            <person name="Rudenko T.S."/>
            <person name="Mardanov A.V."/>
            <person name="Beletsky A.V."/>
            <person name="Markov N.D."/>
            <person name="Fomenkov A.I."/>
            <person name="Roberts R.J."/>
            <person name="Karnachuk O.V."/>
            <person name="Novikov A."/>
            <person name="Grabovich M.Y."/>
        </authorList>
    </citation>
    <scope>NUCLEOTIDE SEQUENCE [LARGE SCALE GENOMIC DNA]</scope>
    <source>
        <strain evidence="8 9">A52</strain>
    </source>
</reference>
<feature type="domain" description="Response regulatory" evidence="7">
    <location>
        <begin position="3"/>
        <end position="119"/>
    </location>
</feature>
<dbReference type="PRINTS" id="PR00038">
    <property type="entry name" value="HTHLUXR"/>
</dbReference>
<dbReference type="RefSeq" id="WP_210229343.1">
    <property type="nucleotide sequence ID" value="NZ_CP072800.1"/>
</dbReference>
<dbReference type="PROSITE" id="PS50043">
    <property type="entry name" value="HTH_LUXR_2"/>
    <property type="match status" value="1"/>
</dbReference>
<dbReference type="InterPro" id="IPR000792">
    <property type="entry name" value="Tscrpt_reg_LuxR_C"/>
</dbReference>
<evidence type="ECO:0000313" key="8">
    <source>
        <dbReference type="EMBL" id="QTR51169.1"/>
    </source>
</evidence>
<evidence type="ECO:0000313" key="9">
    <source>
        <dbReference type="Proteomes" id="UP000672027"/>
    </source>
</evidence>
<evidence type="ECO:0000259" key="6">
    <source>
        <dbReference type="PROSITE" id="PS50043"/>
    </source>
</evidence>
<name>A0ABX7X5N7_9GAMM</name>
<dbReference type="Gene3D" id="3.40.50.2300">
    <property type="match status" value="1"/>
</dbReference>
<dbReference type="CDD" id="cd17535">
    <property type="entry name" value="REC_NarL-like"/>
    <property type="match status" value="1"/>
</dbReference>
<dbReference type="InterPro" id="IPR039420">
    <property type="entry name" value="WalR-like"/>
</dbReference>
<dbReference type="SUPFAM" id="SSF52172">
    <property type="entry name" value="CheY-like"/>
    <property type="match status" value="1"/>
</dbReference>